<dbReference type="EMBL" id="FNJU01000002">
    <property type="protein sequence ID" value="SDP30491.1"/>
    <property type="molecule type" value="Genomic_DNA"/>
</dbReference>
<dbReference type="RefSeq" id="WP_090850660.1">
    <property type="nucleotide sequence ID" value="NZ_FNJU01000002.1"/>
</dbReference>
<proteinExistence type="predicted"/>
<dbReference type="AlphaFoldDB" id="A0A1H0RLV6"/>
<dbReference type="Proteomes" id="UP000199159">
    <property type="component" value="Unassembled WGS sequence"/>
</dbReference>
<sequence>MTGTAILFQPDQQIRFIENIELAQYEQLRSQCGCTNCTCDLNGTKVVFDEVSPVYWHEDEIDWDYGY</sequence>
<name>A0A1H0RLV6_9BACI</name>
<gene>
    <name evidence="1" type="ORF">SAMN05216565_102284</name>
</gene>
<reference evidence="2" key="1">
    <citation type="submission" date="2016-10" db="EMBL/GenBank/DDBJ databases">
        <authorList>
            <person name="Varghese N."/>
            <person name="Submissions S."/>
        </authorList>
    </citation>
    <scope>NUCLEOTIDE SEQUENCE [LARGE SCALE GENOMIC DNA]</scope>
    <source>
        <strain evidence="2">IBRC-M10078</strain>
    </source>
</reference>
<protein>
    <submittedName>
        <fullName evidence="1">Uncharacterized protein</fullName>
    </submittedName>
</protein>
<evidence type="ECO:0000313" key="1">
    <source>
        <dbReference type="EMBL" id="SDP30491.1"/>
    </source>
</evidence>
<accession>A0A1H0RLV6</accession>
<dbReference type="OrthoDB" id="2937157at2"/>
<evidence type="ECO:0000313" key="2">
    <source>
        <dbReference type="Proteomes" id="UP000199159"/>
    </source>
</evidence>
<keyword evidence="2" id="KW-1185">Reference proteome</keyword>
<dbReference type="STRING" id="930152.SAMN05216565_102284"/>
<organism evidence="1 2">
    <name type="scientific">Litchfieldia salsa</name>
    <dbReference type="NCBI Taxonomy" id="930152"/>
    <lineage>
        <taxon>Bacteria</taxon>
        <taxon>Bacillati</taxon>
        <taxon>Bacillota</taxon>
        <taxon>Bacilli</taxon>
        <taxon>Bacillales</taxon>
        <taxon>Bacillaceae</taxon>
        <taxon>Litchfieldia</taxon>
    </lineage>
</organism>